<name>A0AA86SN78_9FABA</name>
<accession>A0AA86SN78</accession>
<evidence type="ECO:0000256" key="1">
    <source>
        <dbReference type="SAM" id="MobiDB-lite"/>
    </source>
</evidence>
<keyword evidence="3" id="KW-1185">Reference proteome</keyword>
<dbReference type="EMBL" id="OY731401">
    <property type="protein sequence ID" value="CAJ1947126.1"/>
    <property type="molecule type" value="Genomic_DNA"/>
</dbReference>
<organism evidence="2 3">
    <name type="scientific">Sphenostylis stenocarpa</name>
    <dbReference type="NCBI Taxonomy" id="92480"/>
    <lineage>
        <taxon>Eukaryota</taxon>
        <taxon>Viridiplantae</taxon>
        <taxon>Streptophyta</taxon>
        <taxon>Embryophyta</taxon>
        <taxon>Tracheophyta</taxon>
        <taxon>Spermatophyta</taxon>
        <taxon>Magnoliopsida</taxon>
        <taxon>eudicotyledons</taxon>
        <taxon>Gunneridae</taxon>
        <taxon>Pentapetalae</taxon>
        <taxon>rosids</taxon>
        <taxon>fabids</taxon>
        <taxon>Fabales</taxon>
        <taxon>Fabaceae</taxon>
        <taxon>Papilionoideae</taxon>
        <taxon>50 kb inversion clade</taxon>
        <taxon>NPAAA clade</taxon>
        <taxon>indigoferoid/millettioid clade</taxon>
        <taxon>Phaseoleae</taxon>
        <taxon>Sphenostylis</taxon>
    </lineage>
</organism>
<feature type="region of interest" description="Disordered" evidence="1">
    <location>
        <begin position="75"/>
        <end position="94"/>
    </location>
</feature>
<evidence type="ECO:0000313" key="2">
    <source>
        <dbReference type="EMBL" id="CAJ1947126.1"/>
    </source>
</evidence>
<protein>
    <submittedName>
        <fullName evidence="2">Uncharacterized protein</fullName>
    </submittedName>
</protein>
<gene>
    <name evidence="2" type="ORF">AYBTSS11_LOCUS12499</name>
</gene>
<dbReference type="Gramene" id="rna-AYBTSS11_LOCUS12499">
    <property type="protein sequence ID" value="CAJ1947126.1"/>
    <property type="gene ID" value="gene-AYBTSS11_LOCUS12499"/>
</dbReference>
<dbReference type="Proteomes" id="UP001189624">
    <property type="component" value="Chromosome 4"/>
</dbReference>
<sequence length="113" mass="11986">MVCGYSKTKARARKKGNLEGHDRCLFMGGGQVGYQRMALRSLTGIGTKHVEIRIGLSYSEGNSIARNIVDDGVGRVKGPSDGASKREELSKNVRGKDVGVEEMVVAPCGGATC</sequence>
<feature type="compositionally biased region" description="Basic and acidic residues" evidence="1">
    <location>
        <begin position="83"/>
        <end position="94"/>
    </location>
</feature>
<dbReference type="AlphaFoldDB" id="A0AA86SN78"/>
<evidence type="ECO:0000313" key="3">
    <source>
        <dbReference type="Proteomes" id="UP001189624"/>
    </source>
</evidence>
<reference evidence="2" key="1">
    <citation type="submission" date="2023-10" db="EMBL/GenBank/DDBJ databases">
        <authorList>
            <person name="Domelevo Entfellner J.-B."/>
        </authorList>
    </citation>
    <scope>NUCLEOTIDE SEQUENCE</scope>
</reference>
<proteinExistence type="predicted"/>